<dbReference type="OrthoDB" id="196625at2"/>
<dbReference type="SUPFAM" id="SSF52980">
    <property type="entry name" value="Restriction endonuclease-like"/>
    <property type="match status" value="1"/>
</dbReference>
<evidence type="ECO:0000313" key="2">
    <source>
        <dbReference type="EMBL" id="TGX55864.1"/>
    </source>
</evidence>
<evidence type="ECO:0000259" key="1">
    <source>
        <dbReference type="Pfam" id="PF05685"/>
    </source>
</evidence>
<keyword evidence="3" id="KW-1185">Reference proteome</keyword>
<dbReference type="Proteomes" id="UP000306147">
    <property type="component" value="Unassembled WGS sequence"/>
</dbReference>
<dbReference type="EMBL" id="SRXT01000001">
    <property type="protein sequence ID" value="TGX55864.1"/>
    <property type="molecule type" value="Genomic_DNA"/>
</dbReference>
<keyword evidence="2" id="KW-0378">Hydrolase</keyword>
<dbReference type="RefSeq" id="WP_135962064.1">
    <property type="nucleotide sequence ID" value="NZ_SRXT01000001.1"/>
</dbReference>
<name>A0A4S1XGW2_9SPHN</name>
<protein>
    <submittedName>
        <fullName evidence="2">Uma2 family endonuclease</fullName>
    </submittedName>
</protein>
<keyword evidence="2" id="KW-0255">Endonuclease</keyword>
<dbReference type="Pfam" id="PF05685">
    <property type="entry name" value="Uma2"/>
    <property type="match status" value="1"/>
</dbReference>
<dbReference type="InterPro" id="IPR012296">
    <property type="entry name" value="Nuclease_put_TT1808"/>
</dbReference>
<dbReference type="GO" id="GO:0004519">
    <property type="term" value="F:endonuclease activity"/>
    <property type="evidence" value="ECO:0007669"/>
    <property type="project" value="UniProtKB-KW"/>
</dbReference>
<proteinExistence type="predicted"/>
<sequence>MTEVLPLNNAHLPVKLRLEDYLLLDEHGAFQDYAKTELIEGDIFFMNAQHRPHARVKSRLFLAIADCLREIGGLEAIVEGSIAVPPYSSPEPDIVVTDDPEGKGLIPLQSVRLIVEVSDATLAFDMARKRKLYADNAVPEYWVVDVNAGVIHQMWGPADDAYAECREIAFGERFTAATIPALCVDTSAL</sequence>
<keyword evidence="2" id="KW-0540">Nuclease</keyword>
<dbReference type="PANTHER" id="PTHR35400">
    <property type="entry name" value="SLR1083 PROTEIN"/>
    <property type="match status" value="1"/>
</dbReference>
<dbReference type="CDD" id="cd06260">
    <property type="entry name" value="DUF820-like"/>
    <property type="match status" value="1"/>
</dbReference>
<evidence type="ECO:0000313" key="3">
    <source>
        <dbReference type="Proteomes" id="UP000306147"/>
    </source>
</evidence>
<dbReference type="InterPro" id="IPR008538">
    <property type="entry name" value="Uma2"/>
</dbReference>
<dbReference type="PANTHER" id="PTHR35400:SF3">
    <property type="entry name" value="SLL1072 PROTEIN"/>
    <property type="match status" value="1"/>
</dbReference>
<organism evidence="2 3">
    <name type="scientific">Sphingomonas gei</name>
    <dbReference type="NCBI Taxonomy" id="1395960"/>
    <lineage>
        <taxon>Bacteria</taxon>
        <taxon>Pseudomonadati</taxon>
        <taxon>Pseudomonadota</taxon>
        <taxon>Alphaproteobacteria</taxon>
        <taxon>Sphingomonadales</taxon>
        <taxon>Sphingomonadaceae</taxon>
        <taxon>Sphingomonas</taxon>
    </lineage>
</organism>
<feature type="domain" description="Putative restriction endonuclease" evidence="1">
    <location>
        <begin position="19"/>
        <end position="180"/>
    </location>
</feature>
<dbReference type="Gene3D" id="3.90.1570.10">
    <property type="entry name" value="tt1808, chain A"/>
    <property type="match status" value="1"/>
</dbReference>
<accession>A0A4S1XGW2</accession>
<reference evidence="2 3" key="1">
    <citation type="submission" date="2019-04" db="EMBL/GenBank/DDBJ databases">
        <title>Sphingomonas psychrotolerans sp. nov., isolated from soil in the Tianshan Mountains, Xinjiang, China.</title>
        <authorList>
            <person name="Luo Y."/>
            <person name="Sheng H."/>
        </authorList>
    </citation>
    <scope>NUCLEOTIDE SEQUENCE [LARGE SCALE GENOMIC DNA]</scope>
    <source>
        <strain evidence="2 3">ZFGT-11</strain>
    </source>
</reference>
<dbReference type="InterPro" id="IPR011335">
    <property type="entry name" value="Restrct_endonuc-II-like"/>
</dbReference>
<comment type="caution">
    <text evidence="2">The sequence shown here is derived from an EMBL/GenBank/DDBJ whole genome shotgun (WGS) entry which is preliminary data.</text>
</comment>
<dbReference type="AlphaFoldDB" id="A0A4S1XGW2"/>
<gene>
    <name evidence="2" type="ORF">E5A73_01705</name>
</gene>